<reference evidence="2" key="1">
    <citation type="journal article" date="2020" name="BMC Genomics">
        <title>Correction to: Identification and distribution of gene clusters required for synthesis of sphingolipid metabolism inhibitors in diverse species of the filamentous fungus Fusarium.</title>
        <authorList>
            <person name="Kim H.S."/>
            <person name="Lohmar J.M."/>
            <person name="Busman M."/>
            <person name="Brown D.W."/>
            <person name="Naumann T.A."/>
            <person name="Divon H.H."/>
            <person name="Lysoe E."/>
            <person name="Uhlig S."/>
            <person name="Proctor R.H."/>
        </authorList>
    </citation>
    <scope>NUCLEOTIDE SEQUENCE [LARGE SCALE GENOMIC DNA]</scope>
    <source>
        <strain evidence="2">NRRL 25331</strain>
    </source>
</reference>
<reference evidence="1 2" key="2">
    <citation type="submission" date="2020-05" db="EMBL/GenBank/DDBJ databases">
        <title>Identification and distribution of gene clusters putatively required for synthesis of sphingolipid metabolism inhibitors in phylogenetically diverse species of the filamentous fungus Fusarium.</title>
        <authorList>
            <person name="Kim H.-S."/>
            <person name="Busman M."/>
            <person name="Brown D.W."/>
            <person name="Divon H."/>
            <person name="Uhlig S."/>
            <person name="Proctor R.H."/>
        </authorList>
    </citation>
    <scope>NUCLEOTIDE SEQUENCE [LARGE SCALE GENOMIC DNA]</scope>
    <source>
        <strain evidence="1 2">NRRL 25331</strain>
    </source>
</reference>
<keyword evidence="2" id="KW-1185">Reference proteome</keyword>
<evidence type="ECO:0000313" key="1">
    <source>
        <dbReference type="EMBL" id="KAF5658767.1"/>
    </source>
</evidence>
<dbReference type="EMBL" id="JAAQPE010000570">
    <property type="protein sequence ID" value="KAF5658767.1"/>
    <property type="molecule type" value="Genomic_DNA"/>
</dbReference>
<organism evidence="1 2">
    <name type="scientific">Fusarium circinatum</name>
    <name type="common">Pitch canker fungus</name>
    <name type="synonym">Gibberella circinata</name>
    <dbReference type="NCBI Taxonomy" id="48490"/>
    <lineage>
        <taxon>Eukaryota</taxon>
        <taxon>Fungi</taxon>
        <taxon>Dikarya</taxon>
        <taxon>Ascomycota</taxon>
        <taxon>Pezizomycotina</taxon>
        <taxon>Sordariomycetes</taxon>
        <taxon>Hypocreomycetidae</taxon>
        <taxon>Hypocreales</taxon>
        <taxon>Nectriaceae</taxon>
        <taxon>Fusarium</taxon>
        <taxon>Fusarium fujikuroi species complex</taxon>
    </lineage>
</organism>
<gene>
    <name evidence="1" type="ORF">FCIRC_12739</name>
</gene>
<dbReference type="AlphaFoldDB" id="A0A8H5SW71"/>
<sequence>MSEPTPITEPTHTHTIWRKRELSRTQKLIGKVKGTPEKNTNNFIIKHGICWARQWEDRLRLTMPLKGKSPEETLADLGAMMQDEGMDQYWKYETQVLTDDPRKVEKVQISLLKVITHFQEMLSMAWLHTSNHLGQSNKSAEISIAASYSQEVWIFAAVMNAPVYGYFSSLFDFTCKYKGKYEVIFDKVTETLHIVLPKDDYYHKGLNAQKAIRKELQKAMAKEMPRYWVKDEARHRQIEARFTREVEAHYEEEEAKEQK</sequence>
<protein>
    <submittedName>
        <fullName evidence="1">Uncharacterized protein</fullName>
    </submittedName>
</protein>
<name>A0A8H5SW71_FUSCI</name>
<accession>A0A8H5SW71</accession>
<dbReference type="Proteomes" id="UP000572754">
    <property type="component" value="Unassembled WGS sequence"/>
</dbReference>
<proteinExistence type="predicted"/>
<evidence type="ECO:0000313" key="2">
    <source>
        <dbReference type="Proteomes" id="UP000572754"/>
    </source>
</evidence>
<comment type="caution">
    <text evidence="1">The sequence shown here is derived from an EMBL/GenBank/DDBJ whole genome shotgun (WGS) entry which is preliminary data.</text>
</comment>